<dbReference type="InterPro" id="IPR001308">
    <property type="entry name" value="ETF_a/FixB"/>
</dbReference>
<name>A0A090DE20_MESPL</name>
<dbReference type="EMBL" id="CCNE01000005">
    <property type="protein sequence ID" value="CDX51179.1"/>
    <property type="molecule type" value="Genomic_DNA"/>
</dbReference>
<dbReference type="GO" id="GO:0050660">
    <property type="term" value="F:flavin adenine dinucleotide binding"/>
    <property type="evidence" value="ECO:0007669"/>
    <property type="project" value="InterPro"/>
</dbReference>
<dbReference type="AlphaFoldDB" id="A0A090DE20"/>
<keyword evidence="2" id="KW-0813">Transport</keyword>
<dbReference type="Gene3D" id="3.40.50.620">
    <property type="entry name" value="HUPs"/>
    <property type="match status" value="1"/>
</dbReference>
<dbReference type="PANTHER" id="PTHR43153:SF11">
    <property type="entry name" value="ELECTRON TRANSFER FLAVOPROTEIN, SUBUNIT ALPHA (ETFA)"/>
    <property type="match status" value="1"/>
</dbReference>
<dbReference type="GO" id="GO:0033539">
    <property type="term" value="P:fatty acid beta-oxidation using acyl-CoA dehydrogenase"/>
    <property type="evidence" value="ECO:0007669"/>
    <property type="project" value="TreeGrafter"/>
</dbReference>
<dbReference type="Proteomes" id="UP000045285">
    <property type="component" value="Unassembled WGS sequence"/>
</dbReference>
<evidence type="ECO:0000256" key="3">
    <source>
        <dbReference type="PIRSR" id="PIRSR000089-1"/>
    </source>
</evidence>
<evidence type="ECO:0000313" key="5">
    <source>
        <dbReference type="EMBL" id="CDX13780.1"/>
    </source>
</evidence>
<evidence type="ECO:0000259" key="4">
    <source>
        <dbReference type="SMART" id="SM00893"/>
    </source>
</evidence>
<feature type="domain" description="Electron transfer flavoprotein alpha/beta-subunit N-terminal" evidence="4">
    <location>
        <begin position="3"/>
        <end position="183"/>
    </location>
</feature>
<proteinExistence type="inferred from homology"/>
<comment type="cofactor">
    <cofactor evidence="3">
        <name>FAD</name>
        <dbReference type="ChEBI" id="CHEBI:57692"/>
    </cofactor>
    <text evidence="3">Binds 1 FAD per dimer.</text>
</comment>
<feature type="binding site" evidence="3">
    <location>
        <position position="209"/>
    </location>
    <ligand>
        <name>FAD</name>
        <dbReference type="ChEBI" id="CHEBI:57692"/>
    </ligand>
</feature>
<dbReference type="PIRSF" id="PIRSF000089">
    <property type="entry name" value="Electra_flavoP_a"/>
    <property type="match status" value="1"/>
</dbReference>
<feature type="binding site" evidence="3">
    <location>
        <begin position="234"/>
        <end position="235"/>
    </location>
    <ligand>
        <name>FAD</name>
        <dbReference type="ChEBI" id="CHEBI:57692"/>
    </ligand>
</feature>
<dbReference type="EMBL" id="CCMZ01000007">
    <property type="protein sequence ID" value="CDX13780.1"/>
    <property type="molecule type" value="Genomic_DNA"/>
</dbReference>
<dbReference type="SUPFAM" id="SSF52467">
    <property type="entry name" value="DHS-like NAD/FAD-binding domain"/>
    <property type="match status" value="1"/>
</dbReference>
<dbReference type="PANTHER" id="PTHR43153">
    <property type="entry name" value="ELECTRON TRANSFER FLAVOPROTEIN ALPHA"/>
    <property type="match status" value="1"/>
</dbReference>
<dbReference type="Pfam" id="PF01012">
    <property type="entry name" value="ETF"/>
    <property type="match status" value="1"/>
</dbReference>
<dbReference type="SMART" id="SM00893">
    <property type="entry name" value="ETF"/>
    <property type="match status" value="1"/>
</dbReference>
<comment type="similarity">
    <text evidence="1">Belongs to the ETF alpha-subunit/FixB family.</text>
</comment>
<dbReference type="GO" id="GO:0009055">
    <property type="term" value="F:electron transfer activity"/>
    <property type="evidence" value="ECO:0007669"/>
    <property type="project" value="InterPro"/>
</dbReference>
<sequence length="320" mass="33257">MRIIACTEGSFGKIEPFSLEMITAARTAGAAGDEVVAFFAGQELEPAVANLGAADRLVAASAGSSQLIAAESYARLLADTIAAEEPGLVLVPYAANGLDVAGDLAARTGWPLVSYVNEISRDGDRLAVVAQVYGGKILAECSVPLPAILMVNPGAFAEAERRAVDPSKLQHFDATAVVAEGKVRLVGVDVPNYDSVDLTTAERIVCVGRGIGDEASIDIARGLADILGAEIAGSRPVVDSGWLPKVRQVGKSGQKVKPKLYLALGVSGAPEHLEGMSKSDLIIAVNTDPKAPIFNVAHFGATCDLFDLVANLSERLQPGR</sequence>
<protein>
    <submittedName>
        <fullName evidence="5">Electron transfer flavoprotein alpha subunit</fullName>
    </submittedName>
</protein>
<dbReference type="SUPFAM" id="SSF52402">
    <property type="entry name" value="Adenine nucleotide alpha hydrolases-like"/>
    <property type="match status" value="1"/>
</dbReference>
<reference evidence="7" key="1">
    <citation type="submission" date="2014-08" db="EMBL/GenBank/DDBJ databases">
        <authorList>
            <person name="Moulin L."/>
        </authorList>
    </citation>
    <scope>NUCLEOTIDE SEQUENCE [LARGE SCALE GENOMIC DNA]</scope>
</reference>
<dbReference type="InterPro" id="IPR029035">
    <property type="entry name" value="DHS-like_NAD/FAD-binding_dom"/>
</dbReference>
<accession>A0A090DE20</accession>
<keyword evidence="3" id="KW-0285">Flavoprotein</keyword>
<evidence type="ECO:0000256" key="2">
    <source>
        <dbReference type="ARBA" id="ARBA00022982"/>
    </source>
</evidence>
<evidence type="ECO:0000313" key="7">
    <source>
        <dbReference type="Proteomes" id="UP000045285"/>
    </source>
</evidence>
<keyword evidence="7" id="KW-1185">Reference proteome</keyword>
<keyword evidence="3" id="KW-0274">FAD</keyword>
<dbReference type="InterPro" id="IPR014730">
    <property type="entry name" value="ETF_a/b_N"/>
</dbReference>
<dbReference type="Pfam" id="PF00766">
    <property type="entry name" value="ETF_alpha"/>
    <property type="match status" value="1"/>
</dbReference>
<dbReference type="STRING" id="69974.MPLDJ20_20494"/>
<dbReference type="InterPro" id="IPR014731">
    <property type="entry name" value="ETF_asu_C"/>
</dbReference>
<feature type="binding site" evidence="3">
    <location>
        <position position="286"/>
    </location>
    <ligand>
        <name>FAD</name>
        <dbReference type="ChEBI" id="CHEBI:57692"/>
    </ligand>
</feature>
<dbReference type="Proteomes" id="UP000046122">
    <property type="component" value="Unassembled WGS sequence"/>
</dbReference>
<evidence type="ECO:0000256" key="1">
    <source>
        <dbReference type="ARBA" id="ARBA00005817"/>
    </source>
</evidence>
<reference evidence="5 8" key="2">
    <citation type="submission" date="2014-08" db="EMBL/GenBank/DDBJ databases">
        <authorList>
            <person name="Moulin Lionel"/>
        </authorList>
    </citation>
    <scope>NUCLEOTIDE SEQUENCE [LARGE SCALE GENOMIC DNA]</scope>
</reference>
<organism evidence="5 7">
    <name type="scientific">Mesorhizobium plurifarium</name>
    <dbReference type="NCBI Taxonomy" id="69974"/>
    <lineage>
        <taxon>Bacteria</taxon>
        <taxon>Pseudomonadati</taxon>
        <taxon>Pseudomonadota</taxon>
        <taxon>Alphaproteobacteria</taxon>
        <taxon>Hyphomicrobiales</taxon>
        <taxon>Phyllobacteriaceae</taxon>
        <taxon>Mesorhizobium</taxon>
    </lineage>
</organism>
<feature type="binding site" evidence="3">
    <location>
        <begin position="265"/>
        <end position="272"/>
    </location>
    <ligand>
        <name>FAD</name>
        <dbReference type="ChEBI" id="CHEBI:57692"/>
    </ligand>
</feature>
<dbReference type="Gene3D" id="3.40.50.1220">
    <property type="entry name" value="TPP-binding domain"/>
    <property type="match status" value="1"/>
</dbReference>
<evidence type="ECO:0000313" key="8">
    <source>
        <dbReference type="Proteomes" id="UP000046122"/>
    </source>
</evidence>
<gene>
    <name evidence="5" type="ORF">MPL3356_150061</name>
    <name evidence="6" type="ORF">MPL3365_130322</name>
</gene>
<dbReference type="InterPro" id="IPR014729">
    <property type="entry name" value="Rossmann-like_a/b/a_fold"/>
</dbReference>
<keyword evidence="2" id="KW-0249">Electron transport</keyword>
<feature type="binding site" evidence="3">
    <location>
        <begin position="248"/>
        <end position="252"/>
    </location>
    <ligand>
        <name>FAD</name>
        <dbReference type="ChEBI" id="CHEBI:57692"/>
    </ligand>
</feature>
<evidence type="ECO:0000313" key="6">
    <source>
        <dbReference type="EMBL" id="CDX51179.1"/>
    </source>
</evidence>